<organism evidence="6 7">
    <name type="scientific">Linum tenue</name>
    <dbReference type="NCBI Taxonomy" id="586396"/>
    <lineage>
        <taxon>Eukaryota</taxon>
        <taxon>Viridiplantae</taxon>
        <taxon>Streptophyta</taxon>
        <taxon>Embryophyta</taxon>
        <taxon>Tracheophyta</taxon>
        <taxon>Spermatophyta</taxon>
        <taxon>Magnoliopsida</taxon>
        <taxon>eudicotyledons</taxon>
        <taxon>Gunneridae</taxon>
        <taxon>Pentapetalae</taxon>
        <taxon>rosids</taxon>
        <taxon>fabids</taxon>
        <taxon>Malpighiales</taxon>
        <taxon>Linaceae</taxon>
        <taxon>Linum</taxon>
    </lineage>
</organism>
<dbReference type="GO" id="GO:0004867">
    <property type="term" value="F:serine-type endopeptidase inhibitor activity"/>
    <property type="evidence" value="ECO:0007669"/>
    <property type="project" value="UniProtKB-KW"/>
</dbReference>
<dbReference type="InterPro" id="IPR023795">
    <property type="entry name" value="Serpin_CS"/>
</dbReference>
<keyword evidence="2" id="KW-0646">Protease inhibitor</keyword>
<dbReference type="Pfam" id="PF00079">
    <property type="entry name" value="Serpin"/>
    <property type="match status" value="2"/>
</dbReference>
<dbReference type="CDD" id="cd02043">
    <property type="entry name" value="serpinP_plants"/>
    <property type="match status" value="1"/>
</dbReference>
<reference evidence="6" key="1">
    <citation type="submission" date="2022-08" db="EMBL/GenBank/DDBJ databases">
        <authorList>
            <person name="Gutierrez-Valencia J."/>
        </authorList>
    </citation>
    <scope>NUCLEOTIDE SEQUENCE</scope>
</reference>
<dbReference type="SMART" id="SM00093">
    <property type="entry name" value="SERPIN"/>
    <property type="match status" value="1"/>
</dbReference>
<dbReference type="InterPro" id="IPR042185">
    <property type="entry name" value="Serpin_sf_2"/>
</dbReference>
<dbReference type="PROSITE" id="PS00284">
    <property type="entry name" value="SERPIN"/>
    <property type="match status" value="1"/>
</dbReference>
<dbReference type="EMBL" id="CAMGYJ010000008">
    <property type="protein sequence ID" value="CAI0465337.1"/>
    <property type="molecule type" value="Genomic_DNA"/>
</dbReference>
<sequence>MQTAPSEGRGFRVPSWLLRFRRRFINLCRSFLPLPRSSAARNSRMDLRELIASQTDVALSLSKQVLLTTEAKNSNAVLSPVSIDVVLSLIAAGSKGPTQDQLLSYLKTKSVEHLNAFSSELVSVVFSDGSGAGGPNLAFANGVWVDKSISLRPFFEHVVDNVYKAASDQVDFQTKAAEVAKGVNAWAEKQTKGVIKEVLPSGAVDNTTRLVFANALYFKGAWNDKFDASATKDHDFHLLSGSSIKVPFMTSKKKQFVSQFDGFKVLSLPYKQGEDKRRFSMYFFLPDSKDGLPALKQGEEDKPGFSMHIFLPDSQHGLPALVERAGSEPGFSSRHIPRRRELVGEFRIPRFKLSFGFDAWNTLKGLGLVLPFSNEAELNEMVDSSVVGSSTLSLSSLFHKSVVEVNEEGTEAAATSVGVICSRSLPERIDFVADHPFMFLITEGLTGRVLFSGHVTTGKVAFSNTHRATFFRSVT</sequence>
<dbReference type="AlphaFoldDB" id="A0AAV0P2J2"/>
<comment type="similarity">
    <text evidence="1 4">Belongs to the serpin family.</text>
</comment>
<dbReference type="Gene3D" id="6.20.40.10">
    <property type="match status" value="1"/>
</dbReference>
<evidence type="ECO:0000313" key="7">
    <source>
        <dbReference type="Proteomes" id="UP001154282"/>
    </source>
</evidence>
<dbReference type="PANTHER" id="PTHR11461">
    <property type="entry name" value="SERINE PROTEASE INHIBITOR, SERPIN"/>
    <property type="match status" value="1"/>
</dbReference>
<protein>
    <recommendedName>
        <fullName evidence="5">Serpin domain-containing protein</fullName>
    </recommendedName>
</protein>
<evidence type="ECO:0000256" key="2">
    <source>
        <dbReference type="ARBA" id="ARBA00022690"/>
    </source>
</evidence>
<dbReference type="Gene3D" id="2.30.39.10">
    <property type="entry name" value="Alpha-1-antitrypsin, domain 1"/>
    <property type="match status" value="2"/>
</dbReference>
<gene>
    <name evidence="6" type="ORF">LITE_LOCUS36567</name>
</gene>
<keyword evidence="3" id="KW-0722">Serine protease inhibitor</keyword>
<dbReference type="FunFam" id="3.30.497.10:FF:000012">
    <property type="entry name" value="Predicted protein"/>
    <property type="match status" value="1"/>
</dbReference>
<evidence type="ECO:0000313" key="6">
    <source>
        <dbReference type="EMBL" id="CAI0465337.1"/>
    </source>
</evidence>
<dbReference type="InterPro" id="IPR036186">
    <property type="entry name" value="Serpin_sf"/>
</dbReference>
<evidence type="ECO:0000256" key="1">
    <source>
        <dbReference type="ARBA" id="ARBA00009500"/>
    </source>
</evidence>
<dbReference type="SUPFAM" id="SSF56574">
    <property type="entry name" value="Serpins"/>
    <property type="match status" value="2"/>
</dbReference>
<evidence type="ECO:0000259" key="5">
    <source>
        <dbReference type="SMART" id="SM00093"/>
    </source>
</evidence>
<comment type="caution">
    <text evidence="6">The sequence shown here is derived from an EMBL/GenBank/DDBJ whole genome shotgun (WGS) entry which is preliminary data.</text>
</comment>
<dbReference type="Gene3D" id="3.30.497.10">
    <property type="entry name" value="Antithrombin, subunit I, domain 2"/>
    <property type="match status" value="1"/>
</dbReference>
<dbReference type="InterPro" id="IPR042178">
    <property type="entry name" value="Serpin_sf_1"/>
</dbReference>
<dbReference type="PANTHER" id="PTHR11461:SF211">
    <property type="entry name" value="GH10112P-RELATED"/>
    <property type="match status" value="1"/>
</dbReference>
<keyword evidence="7" id="KW-1185">Reference proteome</keyword>
<dbReference type="GO" id="GO:0005615">
    <property type="term" value="C:extracellular space"/>
    <property type="evidence" value="ECO:0007669"/>
    <property type="project" value="InterPro"/>
</dbReference>
<evidence type="ECO:0000256" key="4">
    <source>
        <dbReference type="RuleBase" id="RU000411"/>
    </source>
</evidence>
<accession>A0AAV0P2J2</accession>
<name>A0AAV0P2J2_9ROSI</name>
<evidence type="ECO:0000256" key="3">
    <source>
        <dbReference type="ARBA" id="ARBA00022900"/>
    </source>
</evidence>
<proteinExistence type="inferred from homology"/>
<dbReference type="Gene3D" id="2.10.310.10">
    <property type="entry name" value="Serpins superfamily"/>
    <property type="match status" value="1"/>
</dbReference>
<feature type="domain" description="Serpin" evidence="5">
    <location>
        <begin position="59"/>
        <end position="458"/>
    </location>
</feature>
<dbReference type="Proteomes" id="UP001154282">
    <property type="component" value="Unassembled WGS sequence"/>
</dbReference>
<dbReference type="InterPro" id="IPR000215">
    <property type="entry name" value="Serpin_fam"/>
</dbReference>
<dbReference type="InterPro" id="IPR023796">
    <property type="entry name" value="Serpin_dom"/>
</dbReference>